<dbReference type="GO" id="GO:0016747">
    <property type="term" value="F:acyltransferase activity, transferring groups other than amino-acyl groups"/>
    <property type="evidence" value="ECO:0007669"/>
    <property type="project" value="InterPro"/>
</dbReference>
<dbReference type="InterPro" id="IPR000182">
    <property type="entry name" value="GNAT_dom"/>
</dbReference>
<keyword evidence="2" id="KW-0012">Acyltransferase</keyword>
<dbReference type="eggNOG" id="COG0456">
    <property type="taxonomic scope" value="Bacteria"/>
</dbReference>
<dbReference type="AlphaFoldDB" id="A0A074U9D1"/>
<dbReference type="Gene3D" id="3.40.630.30">
    <property type="match status" value="1"/>
</dbReference>
<dbReference type="PROSITE" id="PS51186">
    <property type="entry name" value="GNAT"/>
    <property type="match status" value="1"/>
</dbReference>
<gene>
    <name evidence="4" type="ORF">DL1_06635</name>
</gene>
<dbReference type="PANTHER" id="PTHR43420:SF44">
    <property type="entry name" value="ACETYLTRANSFERASE YPEA"/>
    <property type="match status" value="1"/>
</dbReference>
<evidence type="ECO:0000259" key="3">
    <source>
        <dbReference type="PROSITE" id="PS51186"/>
    </source>
</evidence>
<accession>A0A074U9D1</accession>
<dbReference type="Pfam" id="PF00583">
    <property type="entry name" value="Acetyltransf_1"/>
    <property type="match status" value="1"/>
</dbReference>
<dbReference type="STRING" id="1185766.SAMN05216224_101173"/>
<reference evidence="4 5" key="1">
    <citation type="submission" date="2014-03" db="EMBL/GenBank/DDBJ databases">
        <title>The draft genome sequence of Thioclava dalianensis DLFJ1-1.</title>
        <authorList>
            <person name="Lai Q."/>
            <person name="Shao Z."/>
        </authorList>
    </citation>
    <scope>NUCLEOTIDE SEQUENCE [LARGE SCALE GENOMIC DNA]</scope>
    <source>
        <strain evidence="4 5">DLFJ1-1</strain>
    </source>
</reference>
<evidence type="ECO:0000256" key="1">
    <source>
        <dbReference type="ARBA" id="ARBA00022679"/>
    </source>
</evidence>
<feature type="domain" description="N-acetyltransferase" evidence="3">
    <location>
        <begin position="1"/>
        <end position="183"/>
    </location>
</feature>
<evidence type="ECO:0000313" key="4">
    <source>
        <dbReference type="EMBL" id="KEP71267.1"/>
    </source>
</evidence>
<dbReference type="PANTHER" id="PTHR43420">
    <property type="entry name" value="ACETYLTRANSFERASE"/>
    <property type="match status" value="1"/>
</dbReference>
<protein>
    <submittedName>
        <fullName evidence="4">Molybdopterin-guanine dinucleotide biosynthesis protein MobC</fullName>
    </submittedName>
</protein>
<evidence type="ECO:0000256" key="2">
    <source>
        <dbReference type="ARBA" id="ARBA00023315"/>
    </source>
</evidence>
<comment type="caution">
    <text evidence="4">The sequence shown here is derived from an EMBL/GenBank/DDBJ whole genome shotgun (WGS) entry which is preliminary data.</text>
</comment>
<proteinExistence type="predicted"/>
<dbReference type="Proteomes" id="UP000027725">
    <property type="component" value="Unassembled WGS sequence"/>
</dbReference>
<dbReference type="SUPFAM" id="SSF55729">
    <property type="entry name" value="Acyl-CoA N-acyltransferases (Nat)"/>
    <property type="match status" value="1"/>
</dbReference>
<organism evidence="4 5">
    <name type="scientific">Thioclava dalianensis</name>
    <dbReference type="NCBI Taxonomy" id="1185766"/>
    <lineage>
        <taxon>Bacteria</taxon>
        <taxon>Pseudomonadati</taxon>
        <taxon>Pseudomonadota</taxon>
        <taxon>Alphaproteobacteria</taxon>
        <taxon>Rhodobacterales</taxon>
        <taxon>Paracoccaceae</taxon>
        <taxon>Thioclava</taxon>
    </lineage>
</organism>
<dbReference type="InterPro" id="IPR050680">
    <property type="entry name" value="YpeA/RimI_acetyltransf"/>
</dbReference>
<evidence type="ECO:0000313" key="5">
    <source>
        <dbReference type="Proteomes" id="UP000027725"/>
    </source>
</evidence>
<dbReference type="InterPro" id="IPR016181">
    <property type="entry name" value="Acyl_CoA_acyltransferase"/>
</dbReference>
<sequence length="192" mass="20783">MTLHHGLISTEHKAAAALYWQAFGGKLGRVMGPEPLALNFVERVIAPGFALGARDRFGALVGVIGFRTQHGSFVGGGWPDLRACYGPVGGAWRAGCLRLLAHDLPPGTMMVDGIAVHRDARGQGVGTALIEELSRLAQSLGYRALCLEVVDENLRARALYERLGFEPIGVRRSMLTRMAFTFHGVHILNRAL</sequence>
<keyword evidence="5" id="KW-1185">Reference proteome</keyword>
<dbReference type="EMBL" id="JHEH01000002">
    <property type="protein sequence ID" value="KEP71267.1"/>
    <property type="molecule type" value="Genomic_DNA"/>
</dbReference>
<name>A0A074U9D1_9RHOB</name>
<dbReference type="CDD" id="cd04301">
    <property type="entry name" value="NAT_SF"/>
    <property type="match status" value="1"/>
</dbReference>
<keyword evidence="1" id="KW-0808">Transferase</keyword>